<dbReference type="EMBL" id="RJJX01000002">
    <property type="protein sequence ID" value="RUT79638.1"/>
    <property type="molecule type" value="Genomic_DNA"/>
</dbReference>
<evidence type="ECO:0000313" key="5">
    <source>
        <dbReference type="Proteomes" id="UP000282985"/>
    </source>
</evidence>
<feature type="domain" description="UvrD-like helicase C-terminal" evidence="3">
    <location>
        <begin position="413"/>
        <end position="464"/>
    </location>
</feature>
<dbReference type="InterPro" id="IPR027785">
    <property type="entry name" value="UvrD-like_helicase_C"/>
</dbReference>
<keyword evidence="5" id="KW-1185">Reference proteome</keyword>
<dbReference type="PANTHER" id="PTHR43788">
    <property type="entry name" value="DNA2/NAM7 HELICASE FAMILY MEMBER"/>
    <property type="match status" value="1"/>
</dbReference>
<comment type="caution">
    <text evidence="4">The sequence shown here is derived from an EMBL/GenBank/DDBJ whole genome shotgun (WGS) entry which is preliminary data.</text>
</comment>
<evidence type="ECO:0000259" key="3">
    <source>
        <dbReference type="Pfam" id="PF13538"/>
    </source>
</evidence>
<accession>A0A434AYJ8</accession>
<dbReference type="Proteomes" id="UP000282985">
    <property type="component" value="Unassembled WGS sequence"/>
</dbReference>
<dbReference type="Gene3D" id="3.40.50.300">
    <property type="entry name" value="P-loop containing nucleotide triphosphate hydrolases"/>
    <property type="match status" value="2"/>
</dbReference>
<keyword evidence="2" id="KW-0067">ATP-binding</keyword>
<dbReference type="OrthoDB" id="9803432at2"/>
<dbReference type="GO" id="GO:0005524">
    <property type="term" value="F:ATP binding"/>
    <property type="evidence" value="ECO:0007669"/>
    <property type="project" value="UniProtKB-KW"/>
</dbReference>
<proteinExistence type="predicted"/>
<evidence type="ECO:0000256" key="1">
    <source>
        <dbReference type="ARBA" id="ARBA00022741"/>
    </source>
</evidence>
<gene>
    <name evidence="4" type="ORF">DLK05_02805</name>
</gene>
<dbReference type="CDD" id="cd17933">
    <property type="entry name" value="DEXSc_RecD-like"/>
    <property type="match status" value="1"/>
</dbReference>
<dbReference type="Pfam" id="PF13538">
    <property type="entry name" value="UvrD_C_2"/>
    <property type="match status" value="1"/>
</dbReference>
<keyword evidence="1" id="KW-0547">Nucleotide-binding</keyword>
<dbReference type="InterPro" id="IPR027417">
    <property type="entry name" value="P-loop_NTPase"/>
</dbReference>
<reference evidence="4 5" key="1">
    <citation type="submission" date="2018-11" db="EMBL/GenBank/DDBJ databases">
        <title>Parancylomarina longa gen. nov., sp. nov., isolated from sediments of southern Okinawa.</title>
        <authorList>
            <person name="Fu T."/>
        </authorList>
    </citation>
    <scope>NUCLEOTIDE SEQUENCE [LARGE SCALE GENOMIC DNA]</scope>
    <source>
        <strain evidence="4 5">T3-2 S1-C</strain>
    </source>
</reference>
<dbReference type="PANTHER" id="PTHR43788:SF6">
    <property type="entry name" value="DNA HELICASE B"/>
    <property type="match status" value="1"/>
</dbReference>
<sequence>MLKNHIADKIQENLKFEPTADQREAIDLLADYVTRINETSLFLLKGYAGTGKTSLVSALVSTLSDMKITSVLLAPTGRAAKVLSHYSHKTAYTVHKKIYRQKSLTDEMGVFALDRNLHNNTIFIVDEASMISNYSLEASIFGSGCLLDDLIEFVFSGKNCRLILIGDSAQLPPVGLDVSPALDASELEGSYNLNVEEVTLTQVVRQNKESGILMNATILRSMLAGNTTGYPFLNTEHFPDVSKINGGELIDEISSAHDKYGLEETMIISRSNKRANRYNQGIRNSVLYREEEISNGDYLMVVKNNYYWAHDIEDVDFIANGDIVEIVRIHKYTTIYGFRYAEVTIRFPDYKDIEMDTLIMLDTLNIESAALGREENKKLFFTVAEDYSDIRNKKKRFEKVRNNKFFNALQVKFAYAVTCHKAQGGQWKAVFVDQGYLTDELLNREYYRWLYTAVTRATEQLYLVNFNKDFFPNEADNN</sequence>
<dbReference type="GO" id="GO:0003678">
    <property type="term" value="F:DNA helicase activity"/>
    <property type="evidence" value="ECO:0007669"/>
    <property type="project" value="UniProtKB-ARBA"/>
</dbReference>
<dbReference type="SUPFAM" id="SSF52540">
    <property type="entry name" value="P-loop containing nucleoside triphosphate hydrolases"/>
    <property type="match status" value="1"/>
</dbReference>
<name>A0A434AYJ8_9BACT</name>
<dbReference type="AlphaFoldDB" id="A0A434AYJ8"/>
<protein>
    <submittedName>
        <fullName evidence="4">DUF2075 domain-containing protein</fullName>
    </submittedName>
</protein>
<evidence type="ECO:0000256" key="2">
    <source>
        <dbReference type="ARBA" id="ARBA00022840"/>
    </source>
</evidence>
<evidence type="ECO:0000313" key="4">
    <source>
        <dbReference type="EMBL" id="RUT79638.1"/>
    </source>
</evidence>
<dbReference type="CDD" id="cd18809">
    <property type="entry name" value="SF1_C_RecD"/>
    <property type="match status" value="1"/>
</dbReference>
<dbReference type="RefSeq" id="WP_127342460.1">
    <property type="nucleotide sequence ID" value="NZ_RJJX01000002.1"/>
</dbReference>
<organism evidence="4 5">
    <name type="scientific">Ancylomarina longa</name>
    <dbReference type="NCBI Taxonomy" id="2487017"/>
    <lineage>
        <taxon>Bacteria</taxon>
        <taxon>Pseudomonadati</taxon>
        <taxon>Bacteroidota</taxon>
        <taxon>Bacteroidia</taxon>
        <taxon>Marinilabiliales</taxon>
        <taxon>Marinifilaceae</taxon>
        <taxon>Ancylomarina</taxon>
    </lineage>
</organism>
<dbReference type="Pfam" id="PF13604">
    <property type="entry name" value="AAA_30"/>
    <property type="match status" value="1"/>
</dbReference>
<dbReference type="InterPro" id="IPR050534">
    <property type="entry name" value="Coronavir_polyprotein_1ab"/>
</dbReference>